<reference evidence="2 3" key="1">
    <citation type="submission" date="2012-06" db="EMBL/GenBank/DDBJ databases">
        <title>Finished chromosome of genome of Oscillatoria acuminata PCC 6304.</title>
        <authorList>
            <consortium name="US DOE Joint Genome Institute"/>
            <person name="Gugger M."/>
            <person name="Coursin T."/>
            <person name="Rippka R."/>
            <person name="Tandeau De Marsac N."/>
            <person name="Huntemann M."/>
            <person name="Wei C.-L."/>
            <person name="Han J."/>
            <person name="Detter J.C."/>
            <person name="Han C."/>
            <person name="Tapia R."/>
            <person name="Davenport K."/>
            <person name="Daligault H."/>
            <person name="Erkkila T."/>
            <person name="Gu W."/>
            <person name="Munk A.C.C."/>
            <person name="Teshima H."/>
            <person name="Xu Y."/>
            <person name="Chain P."/>
            <person name="Chen A."/>
            <person name="Krypides N."/>
            <person name="Mavromatis K."/>
            <person name="Markowitz V."/>
            <person name="Szeto E."/>
            <person name="Ivanova N."/>
            <person name="Mikhailova N."/>
            <person name="Ovchinnikova G."/>
            <person name="Pagani I."/>
            <person name="Pati A."/>
            <person name="Goodwin L."/>
            <person name="Peters L."/>
            <person name="Pitluck S."/>
            <person name="Woyke T."/>
            <person name="Kerfeld C."/>
        </authorList>
    </citation>
    <scope>NUCLEOTIDE SEQUENCE [LARGE SCALE GENOMIC DNA]</scope>
    <source>
        <strain evidence="2 3">PCC 6304</strain>
    </source>
</reference>
<dbReference type="AlphaFoldDB" id="K9TN67"/>
<evidence type="ECO:0000313" key="3">
    <source>
        <dbReference type="Proteomes" id="UP000010367"/>
    </source>
</evidence>
<dbReference type="KEGG" id="oac:Oscil6304_4307"/>
<accession>K9TN67</accession>
<evidence type="ECO:0000256" key="1">
    <source>
        <dbReference type="SAM" id="MobiDB-lite"/>
    </source>
</evidence>
<name>K9TN67_9CYAN</name>
<sequence length="70" mass="7911">MSETKPKQVDFSNAKEPPKSIDSEVDTSAENPNLDPKFNPSQEQEEPEKQPDGIPPGERMIQQTWMRGGR</sequence>
<gene>
    <name evidence="2" type="ORF">Oscil6304_4307</name>
</gene>
<dbReference type="STRING" id="56110.Oscil6304_4307"/>
<proteinExistence type="predicted"/>
<feature type="compositionally biased region" description="Polar residues" evidence="1">
    <location>
        <begin position="61"/>
        <end position="70"/>
    </location>
</feature>
<dbReference type="InParanoid" id="K9TN67"/>
<protein>
    <submittedName>
        <fullName evidence="2">Uncharacterized protein</fullName>
    </submittedName>
</protein>
<feature type="region of interest" description="Disordered" evidence="1">
    <location>
        <begin position="1"/>
        <end position="70"/>
    </location>
</feature>
<evidence type="ECO:0000313" key="2">
    <source>
        <dbReference type="EMBL" id="AFY83833.1"/>
    </source>
</evidence>
<dbReference type="HOGENOM" id="CLU_2753999_0_0_3"/>
<dbReference type="RefSeq" id="WP_015150457.1">
    <property type="nucleotide sequence ID" value="NC_019693.1"/>
</dbReference>
<keyword evidence="3" id="KW-1185">Reference proteome</keyword>
<organism evidence="2 3">
    <name type="scientific">Oscillatoria acuminata PCC 6304</name>
    <dbReference type="NCBI Taxonomy" id="56110"/>
    <lineage>
        <taxon>Bacteria</taxon>
        <taxon>Bacillati</taxon>
        <taxon>Cyanobacteriota</taxon>
        <taxon>Cyanophyceae</taxon>
        <taxon>Oscillatoriophycideae</taxon>
        <taxon>Oscillatoriales</taxon>
        <taxon>Oscillatoriaceae</taxon>
        <taxon>Oscillatoria</taxon>
    </lineage>
</organism>
<dbReference type="EMBL" id="CP003607">
    <property type="protein sequence ID" value="AFY83833.1"/>
    <property type="molecule type" value="Genomic_DNA"/>
</dbReference>
<dbReference type="Proteomes" id="UP000010367">
    <property type="component" value="Chromosome"/>
</dbReference>